<proteinExistence type="predicted"/>
<gene>
    <name evidence="2" type="ORF">BCR44DRAFT_1445861</name>
</gene>
<accession>A0A1Y2H8D3</accession>
<evidence type="ECO:0000256" key="1">
    <source>
        <dbReference type="SAM" id="Phobius"/>
    </source>
</evidence>
<reference evidence="2 3" key="1">
    <citation type="submission" date="2016-07" db="EMBL/GenBank/DDBJ databases">
        <title>Pervasive Adenine N6-methylation of Active Genes in Fungi.</title>
        <authorList>
            <consortium name="DOE Joint Genome Institute"/>
            <person name="Mondo S.J."/>
            <person name="Dannebaum R.O."/>
            <person name="Kuo R.C."/>
            <person name="Labutti K."/>
            <person name="Haridas S."/>
            <person name="Kuo A."/>
            <person name="Salamov A."/>
            <person name="Ahrendt S.R."/>
            <person name="Lipzen A."/>
            <person name="Sullivan W."/>
            <person name="Andreopoulos W.B."/>
            <person name="Clum A."/>
            <person name="Lindquist E."/>
            <person name="Daum C."/>
            <person name="Ramamoorthy G.K."/>
            <person name="Gryganskyi A."/>
            <person name="Culley D."/>
            <person name="Magnuson J.K."/>
            <person name="James T.Y."/>
            <person name="O'Malley M.A."/>
            <person name="Stajich J.E."/>
            <person name="Spatafora J.W."/>
            <person name="Visel A."/>
            <person name="Grigoriev I.V."/>
        </authorList>
    </citation>
    <scope>NUCLEOTIDE SEQUENCE [LARGE SCALE GENOMIC DNA]</scope>
    <source>
        <strain evidence="2 3">PL171</strain>
    </source>
</reference>
<name>A0A1Y2H8D3_9FUNG</name>
<evidence type="ECO:0000313" key="3">
    <source>
        <dbReference type="Proteomes" id="UP000193411"/>
    </source>
</evidence>
<protein>
    <submittedName>
        <fullName evidence="2">Uncharacterized protein</fullName>
    </submittedName>
</protein>
<keyword evidence="1" id="KW-0472">Membrane</keyword>
<feature type="transmembrane region" description="Helical" evidence="1">
    <location>
        <begin position="86"/>
        <end position="106"/>
    </location>
</feature>
<keyword evidence="1" id="KW-0812">Transmembrane</keyword>
<dbReference type="Proteomes" id="UP000193411">
    <property type="component" value="Unassembled WGS sequence"/>
</dbReference>
<evidence type="ECO:0000313" key="2">
    <source>
        <dbReference type="EMBL" id="ORZ30211.1"/>
    </source>
</evidence>
<comment type="caution">
    <text evidence="2">The sequence shown here is derived from an EMBL/GenBank/DDBJ whole genome shotgun (WGS) entry which is preliminary data.</text>
</comment>
<sequence>IYMIYFVVRFVLLFPFPFWPCVSFLLYPVPTQSLLSHSVPIHWRVSFPFQCLSFQRFLMVCQFISSSVESPFFGLSQSLYTFSHRLLLSDLVIFGQVLSLHVLLLLDL</sequence>
<organism evidence="2 3">
    <name type="scientific">Catenaria anguillulae PL171</name>
    <dbReference type="NCBI Taxonomy" id="765915"/>
    <lineage>
        <taxon>Eukaryota</taxon>
        <taxon>Fungi</taxon>
        <taxon>Fungi incertae sedis</taxon>
        <taxon>Blastocladiomycota</taxon>
        <taxon>Blastocladiomycetes</taxon>
        <taxon>Blastocladiales</taxon>
        <taxon>Catenariaceae</taxon>
        <taxon>Catenaria</taxon>
    </lineage>
</organism>
<keyword evidence="3" id="KW-1185">Reference proteome</keyword>
<keyword evidence="1" id="KW-1133">Transmembrane helix</keyword>
<feature type="transmembrane region" description="Helical" evidence="1">
    <location>
        <begin position="7"/>
        <end position="27"/>
    </location>
</feature>
<dbReference type="AlphaFoldDB" id="A0A1Y2H8D3"/>
<feature type="non-terminal residue" evidence="2">
    <location>
        <position position="1"/>
    </location>
</feature>
<dbReference type="EMBL" id="MCFL01000097">
    <property type="protein sequence ID" value="ORZ30211.1"/>
    <property type="molecule type" value="Genomic_DNA"/>
</dbReference>